<evidence type="ECO:0000256" key="1">
    <source>
        <dbReference type="ARBA" id="ARBA00005250"/>
    </source>
</evidence>
<dbReference type="InterPro" id="IPR036866">
    <property type="entry name" value="RibonucZ/Hydroxyglut_hydro"/>
</dbReference>
<dbReference type="NCBIfam" id="TIGR04559">
    <property type="entry name" value="SoxH_rel_PQQ_2"/>
    <property type="match status" value="1"/>
</dbReference>
<dbReference type="EMBL" id="JAPTYD010000011">
    <property type="protein sequence ID" value="MCZ0962029.1"/>
    <property type="molecule type" value="Genomic_DNA"/>
</dbReference>
<dbReference type="SUPFAM" id="SSF56281">
    <property type="entry name" value="Metallo-hydrolase/oxidoreductase"/>
    <property type="match status" value="1"/>
</dbReference>
<name>A0ABT4J4H5_9RHOB</name>
<accession>A0ABT4J4H5</accession>
<dbReference type="InterPro" id="IPR001279">
    <property type="entry name" value="Metallo-B-lactamas"/>
</dbReference>
<sequence>MAMFFAILSACLATDFPACGPVMLAGQPFASQEQCEAEAPRIAADWLADHPALVRDGLHCAAPGDLPALPVQQVAEGIHVHLGQTVQFEDSPDGWIANLGFVIGRDSIAVIDAGASRQQAQALLAAIRRISDKPITHLIITHMHPDHALGAAVFAEAGATIVGHARLGQAMQARGPVYVDNLIRLYGPGPMIGTQVVLPDVTVAESLDLDLGGRILTLTAASPAHSDNDLTVLDRATGTLFAGDLVFRELTPIVDGSLPGWLTWMDAAQDAGPIVPGHGPVARNWPEAIGAQQDFLTALDQAVRDALDAGLPMSQAVPAIVQSLQPFAGGWNSFPDSVARDATAAFKELEWE</sequence>
<evidence type="ECO:0000313" key="3">
    <source>
        <dbReference type="EMBL" id="MCZ0962029.1"/>
    </source>
</evidence>
<evidence type="ECO:0000259" key="2">
    <source>
        <dbReference type="SMART" id="SM00849"/>
    </source>
</evidence>
<dbReference type="SMART" id="SM00849">
    <property type="entry name" value="Lactamase_B"/>
    <property type="match status" value="1"/>
</dbReference>
<comment type="caution">
    <text evidence="3">The sequence shown here is derived from an EMBL/GenBank/DDBJ whole genome shotgun (WGS) entry which is preliminary data.</text>
</comment>
<reference evidence="3" key="1">
    <citation type="submission" date="2022-12" db="EMBL/GenBank/DDBJ databases">
        <title>Paracoccus sp. EF6 isolated from a lake water.</title>
        <authorList>
            <person name="Liu H."/>
        </authorList>
    </citation>
    <scope>NUCLEOTIDE SEQUENCE</scope>
    <source>
        <strain evidence="3">EF6</strain>
    </source>
</reference>
<evidence type="ECO:0000313" key="4">
    <source>
        <dbReference type="Proteomes" id="UP001149822"/>
    </source>
</evidence>
<dbReference type="CDD" id="cd16282">
    <property type="entry name" value="metallo-hydrolase-like_MBL-fold"/>
    <property type="match status" value="1"/>
</dbReference>
<gene>
    <name evidence="3" type="ORF">OU682_10410</name>
</gene>
<dbReference type="InterPro" id="IPR050855">
    <property type="entry name" value="NDM-1-like"/>
</dbReference>
<proteinExistence type="inferred from homology"/>
<comment type="similarity">
    <text evidence="1">Belongs to the metallo-beta-lactamase superfamily. Class-B beta-lactamase family.</text>
</comment>
<organism evidence="3 4">
    <name type="scientific">Paracoccus benzoatiresistens</name>
    <dbReference type="NCBI Taxonomy" id="2997341"/>
    <lineage>
        <taxon>Bacteria</taxon>
        <taxon>Pseudomonadati</taxon>
        <taxon>Pseudomonadota</taxon>
        <taxon>Alphaproteobacteria</taxon>
        <taxon>Rhodobacterales</taxon>
        <taxon>Paracoccaceae</taxon>
        <taxon>Paracoccus</taxon>
    </lineage>
</organism>
<dbReference type="Gene3D" id="3.60.15.10">
    <property type="entry name" value="Ribonuclease Z/Hydroxyacylglutathione hydrolase-like"/>
    <property type="match status" value="1"/>
</dbReference>
<feature type="domain" description="Metallo-beta-lactamase" evidence="2">
    <location>
        <begin position="96"/>
        <end position="278"/>
    </location>
</feature>
<keyword evidence="4" id="KW-1185">Reference proteome</keyword>
<dbReference type="InterPro" id="IPR030829">
    <property type="entry name" value="SoxH-rel_PQQ_2"/>
</dbReference>
<protein>
    <submittedName>
        <fullName evidence="3">Quinoprotein relay system zinc metallohydrolase 2</fullName>
    </submittedName>
</protein>
<dbReference type="Pfam" id="PF00753">
    <property type="entry name" value="Lactamase_B"/>
    <property type="match status" value="1"/>
</dbReference>
<dbReference type="Proteomes" id="UP001149822">
    <property type="component" value="Unassembled WGS sequence"/>
</dbReference>
<dbReference type="RefSeq" id="WP_268942044.1">
    <property type="nucleotide sequence ID" value="NZ_JAPTYD010000011.1"/>
</dbReference>
<dbReference type="PANTHER" id="PTHR42951">
    <property type="entry name" value="METALLO-BETA-LACTAMASE DOMAIN-CONTAINING"/>
    <property type="match status" value="1"/>
</dbReference>
<dbReference type="PANTHER" id="PTHR42951:SF4">
    <property type="entry name" value="ACYL-COENZYME A THIOESTERASE MBLAC2"/>
    <property type="match status" value="1"/>
</dbReference>